<comment type="caution">
    <text evidence="2">The sequence shown here is derived from an EMBL/GenBank/DDBJ whole genome shotgun (WGS) entry which is preliminary data.</text>
</comment>
<accession>A0A9P8PDT6</accession>
<protein>
    <submittedName>
        <fullName evidence="2">Uncharacterized protein</fullName>
    </submittedName>
</protein>
<evidence type="ECO:0000256" key="1">
    <source>
        <dbReference type="SAM" id="MobiDB-lite"/>
    </source>
</evidence>
<feature type="compositionally biased region" description="Basic and acidic residues" evidence="1">
    <location>
        <begin position="291"/>
        <end position="310"/>
    </location>
</feature>
<feature type="region of interest" description="Disordered" evidence="1">
    <location>
        <begin position="267"/>
        <end position="310"/>
    </location>
</feature>
<gene>
    <name evidence="2" type="ORF">OGAPHI_000933</name>
</gene>
<dbReference type="AlphaFoldDB" id="A0A9P8PDT6"/>
<reference evidence="2" key="1">
    <citation type="journal article" date="2021" name="Open Biol.">
        <title>Shared evolutionary footprints suggest mitochondrial oxidative damage underlies multiple complex I losses in fungi.</title>
        <authorList>
            <person name="Schikora-Tamarit M.A."/>
            <person name="Marcet-Houben M."/>
            <person name="Nosek J."/>
            <person name="Gabaldon T."/>
        </authorList>
    </citation>
    <scope>NUCLEOTIDE SEQUENCE</scope>
    <source>
        <strain evidence="2">CBS6075</strain>
    </source>
</reference>
<proteinExistence type="predicted"/>
<dbReference type="RefSeq" id="XP_046063843.1">
    <property type="nucleotide sequence ID" value="XM_046209082.1"/>
</dbReference>
<dbReference type="EMBL" id="JAEUBE010000087">
    <property type="protein sequence ID" value="KAH3670418.1"/>
    <property type="molecule type" value="Genomic_DNA"/>
</dbReference>
<sequence>MEVDVPVDWVIVFGLVQVIVPGVAFETLKRSLARIVLAARRLVAPGEVEVERVVDVDPKTRSVFGARRLPNRHVLLVCGKQKAVQLLFCVCVHSDDVLVVVLGQVDGPVVGMERRVVSGFRLDVGRVVYQGQELGVQRGLGKQRELREAPAECPGAAGQQAENKISDLLFESLGGVCVWLSDLFEQTEGGKGQEGHDGEDDGPVEVVHVEERVREPALGGNHSVQKEPVPVGQQKRCDQGLFFRDRPGVHEEEIVCEQRCERHGVDQQVQPQWDTGALEDQVSTNEPEPPVDERDDKFDGNGHGVDELARVREGRDLKQLVDRI</sequence>
<name>A0A9P8PDT6_9ASCO</name>
<dbReference type="GeneID" id="70232901"/>
<keyword evidence="3" id="KW-1185">Reference proteome</keyword>
<evidence type="ECO:0000313" key="2">
    <source>
        <dbReference type="EMBL" id="KAH3670418.1"/>
    </source>
</evidence>
<dbReference type="Proteomes" id="UP000769157">
    <property type="component" value="Unassembled WGS sequence"/>
</dbReference>
<organism evidence="2 3">
    <name type="scientific">Ogataea philodendri</name>
    <dbReference type="NCBI Taxonomy" id="1378263"/>
    <lineage>
        <taxon>Eukaryota</taxon>
        <taxon>Fungi</taxon>
        <taxon>Dikarya</taxon>
        <taxon>Ascomycota</taxon>
        <taxon>Saccharomycotina</taxon>
        <taxon>Pichiomycetes</taxon>
        <taxon>Pichiales</taxon>
        <taxon>Pichiaceae</taxon>
        <taxon>Ogataea</taxon>
    </lineage>
</organism>
<evidence type="ECO:0000313" key="3">
    <source>
        <dbReference type="Proteomes" id="UP000769157"/>
    </source>
</evidence>
<reference evidence="2" key="2">
    <citation type="submission" date="2021-01" db="EMBL/GenBank/DDBJ databases">
        <authorList>
            <person name="Schikora-Tamarit M.A."/>
        </authorList>
    </citation>
    <scope>NUCLEOTIDE SEQUENCE</scope>
    <source>
        <strain evidence="2">CBS6075</strain>
    </source>
</reference>